<comment type="caution">
    <text evidence="1">The sequence shown here is derived from an EMBL/GenBank/DDBJ whole genome shotgun (WGS) entry which is preliminary data.</text>
</comment>
<evidence type="ECO:0000313" key="2">
    <source>
        <dbReference type="Proteomes" id="UP000629468"/>
    </source>
</evidence>
<name>A0A8H7F812_AGABI</name>
<organism evidence="1 2">
    <name type="scientific">Agaricus bisporus var. burnettii</name>
    <dbReference type="NCBI Taxonomy" id="192524"/>
    <lineage>
        <taxon>Eukaryota</taxon>
        <taxon>Fungi</taxon>
        <taxon>Dikarya</taxon>
        <taxon>Basidiomycota</taxon>
        <taxon>Agaricomycotina</taxon>
        <taxon>Agaricomycetes</taxon>
        <taxon>Agaricomycetidae</taxon>
        <taxon>Agaricales</taxon>
        <taxon>Agaricineae</taxon>
        <taxon>Agaricaceae</taxon>
        <taxon>Agaricus</taxon>
    </lineage>
</organism>
<sequence>MVPQPKIFRHIRSRQIRVIFSSFTPSSTLPTMPRVIISFQTDITDDEMNKAINDIKANESYTGRLTDDKLVKNIELDSVVTTQAM</sequence>
<proteinExistence type="predicted"/>
<reference evidence="1 2" key="1">
    <citation type="journal article" name="Sci. Rep.">
        <title>Telomere-to-telomere assembled and centromere annotated genomes of the two main subspecies of the button mushroom Agaricus bisporus reveal especially polymorphic chromosome ends.</title>
        <authorList>
            <person name="Sonnenberg A.S.M."/>
            <person name="Sedaghat-Telgerd N."/>
            <person name="Lavrijssen B."/>
            <person name="Ohm R.A."/>
            <person name="Hendrickx P.M."/>
            <person name="Scholtmeijer K."/>
            <person name="Baars J.J.P."/>
            <person name="van Peer A."/>
        </authorList>
    </citation>
    <scope>NUCLEOTIDE SEQUENCE [LARGE SCALE GENOMIC DNA]</scope>
    <source>
        <strain evidence="1 2">H119_p4</strain>
    </source>
</reference>
<gene>
    <name evidence="1" type="ORF">Agabi119p4_1917</name>
</gene>
<dbReference type="AlphaFoldDB" id="A0A8H7F812"/>
<evidence type="ECO:0000313" key="1">
    <source>
        <dbReference type="EMBL" id="KAF7782541.1"/>
    </source>
</evidence>
<protein>
    <submittedName>
        <fullName evidence="1">Uncharacterized protein</fullName>
    </submittedName>
</protein>
<dbReference type="EMBL" id="JABXXO010000003">
    <property type="protein sequence ID" value="KAF7782541.1"/>
    <property type="molecule type" value="Genomic_DNA"/>
</dbReference>
<accession>A0A8H7F812</accession>
<dbReference type="Proteomes" id="UP000629468">
    <property type="component" value="Unassembled WGS sequence"/>
</dbReference>